<reference evidence="2 3" key="4">
    <citation type="journal article" date="2020" name="Sci. Rep.">
        <title>beta-carboline chemical signals induce reveromycin production through a LuxR family regulator in Streptomyces sp. SN-593.</title>
        <authorList>
            <person name="Panthee S."/>
            <person name="Kito N."/>
            <person name="Hayashi T."/>
            <person name="Shimizu T."/>
            <person name="Ishikawa J."/>
            <person name="Hamamoto H."/>
            <person name="Osada H."/>
            <person name="Takahashi S."/>
        </authorList>
    </citation>
    <scope>NUCLEOTIDE SEQUENCE [LARGE SCALE GENOMIC DNA]</scope>
    <source>
        <strain evidence="2 3">SN-593</strain>
    </source>
</reference>
<dbReference type="RefSeq" id="WP_202236764.1">
    <property type="nucleotide sequence ID" value="NZ_AP018365.1"/>
</dbReference>
<keyword evidence="3" id="KW-1185">Reference proteome</keyword>
<name>A0A7U3VRH2_9ACTN</name>
<reference evidence="2 3" key="2">
    <citation type="journal article" date="2011" name="J. Antibiot.">
        <title>Furaquinocins I and J: novel polyketide isoprenoid hybrid compounds from Streptomyces reveromyceticus SN-593.</title>
        <authorList>
            <person name="Panthee S."/>
            <person name="Takahashi S."/>
            <person name="Takagi H."/>
            <person name="Nogawa T."/>
            <person name="Oowada E."/>
            <person name="Uramoto M."/>
            <person name="Osada H."/>
        </authorList>
    </citation>
    <scope>NUCLEOTIDE SEQUENCE [LARGE SCALE GENOMIC DNA]</scope>
    <source>
        <strain evidence="2 3">SN-593</strain>
    </source>
</reference>
<evidence type="ECO:0000313" key="3">
    <source>
        <dbReference type="Proteomes" id="UP000595703"/>
    </source>
</evidence>
<accession>A0A7U3VRH2</accession>
<gene>
    <name evidence="2" type="ORF">RVR_7917</name>
</gene>
<dbReference type="Pfam" id="PF01494">
    <property type="entry name" value="FAD_binding_3"/>
    <property type="match status" value="1"/>
</dbReference>
<dbReference type="AlphaFoldDB" id="A0A7U3VRH2"/>
<evidence type="ECO:0000259" key="1">
    <source>
        <dbReference type="Pfam" id="PF01494"/>
    </source>
</evidence>
<dbReference type="GO" id="GO:0071949">
    <property type="term" value="F:FAD binding"/>
    <property type="evidence" value="ECO:0007669"/>
    <property type="project" value="InterPro"/>
</dbReference>
<dbReference type="KEGG" id="arev:RVR_7917"/>
<reference evidence="2 3" key="1">
    <citation type="journal article" date="2010" name="J. Bacteriol.">
        <title>Biochemical characterization of a novel indole prenyltransferase from Streptomyces sp. SN-593.</title>
        <authorList>
            <person name="Takahashi S."/>
            <person name="Takagi H."/>
            <person name="Toyoda A."/>
            <person name="Uramoto M."/>
            <person name="Nogawa T."/>
            <person name="Ueki M."/>
            <person name="Sakaki Y."/>
            <person name="Osada H."/>
        </authorList>
    </citation>
    <scope>NUCLEOTIDE SEQUENCE [LARGE SCALE GENOMIC DNA]</scope>
    <source>
        <strain evidence="2 3">SN-593</strain>
    </source>
</reference>
<keyword evidence="2" id="KW-0560">Oxidoreductase</keyword>
<dbReference type="Proteomes" id="UP000595703">
    <property type="component" value="Chromosome"/>
</dbReference>
<dbReference type="InterPro" id="IPR036188">
    <property type="entry name" value="FAD/NAD-bd_sf"/>
</dbReference>
<feature type="domain" description="FAD-binding" evidence="1">
    <location>
        <begin position="5"/>
        <end position="85"/>
    </location>
</feature>
<reference evidence="2 3" key="3">
    <citation type="journal article" date="2011" name="Nat. Chem. Biol.">
        <title>Reveromycin A biosynthesis uses RevG and RevJ for stereospecific spiroacetal formation.</title>
        <authorList>
            <person name="Takahashi S."/>
            <person name="Toyoda A."/>
            <person name="Sekiyama Y."/>
            <person name="Takagi H."/>
            <person name="Nogawa T."/>
            <person name="Uramoto M."/>
            <person name="Suzuki R."/>
            <person name="Koshino H."/>
            <person name="Kumano T."/>
            <person name="Panthee S."/>
            <person name="Dairi T."/>
            <person name="Ishikawa J."/>
            <person name="Ikeda H."/>
            <person name="Sakaki Y."/>
            <person name="Osada H."/>
        </authorList>
    </citation>
    <scope>NUCLEOTIDE SEQUENCE [LARGE SCALE GENOMIC DNA]</scope>
    <source>
        <strain evidence="2 3">SN-593</strain>
    </source>
</reference>
<dbReference type="Gene3D" id="3.50.50.60">
    <property type="entry name" value="FAD/NAD(P)-binding domain"/>
    <property type="match status" value="1"/>
</dbReference>
<keyword evidence="2" id="KW-0503">Monooxygenase</keyword>
<dbReference type="InterPro" id="IPR002938">
    <property type="entry name" value="FAD-bd"/>
</dbReference>
<organism evidence="2 3">
    <name type="scientific">Actinacidiphila reveromycinica</name>
    <dbReference type="NCBI Taxonomy" id="659352"/>
    <lineage>
        <taxon>Bacteria</taxon>
        <taxon>Bacillati</taxon>
        <taxon>Actinomycetota</taxon>
        <taxon>Actinomycetes</taxon>
        <taxon>Kitasatosporales</taxon>
        <taxon>Streptomycetaceae</taxon>
        <taxon>Actinacidiphila</taxon>
    </lineage>
</organism>
<proteinExistence type="predicted"/>
<dbReference type="SUPFAM" id="SSF51905">
    <property type="entry name" value="FAD/NAD(P)-binding domain"/>
    <property type="match status" value="1"/>
</dbReference>
<evidence type="ECO:0000313" key="2">
    <source>
        <dbReference type="EMBL" id="BBB00780.1"/>
    </source>
</evidence>
<protein>
    <submittedName>
        <fullName evidence="2">Putative 4-hydroxybenzoate 3-monooxygenase</fullName>
    </submittedName>
</protein>
<dbReference type="GO" id="GO:0004497">
    <property type="term" value="F:monooxygenase activity"/>
    <property type="evidence" value="ECO:0007669"/>
    <property type="project" value="UniProtKB-KW"/>
</dbReference>
<sequence>MTPRGPVTSKQIVPLRGVVFSPMSYGGLHLLGDAAHLISPMSAEGMSLALHDADTFARAVVRQVEEGDSGLLDGYSATCLAHTWQRQASAVWMTEAMHDAGDASYEGEFRKQVALRNLETLLEPLTAPLPSA</sequence>
<dbReference type="EMBL" id="AP018365">
    <property type="protein sequence ID" value="BBB00780.1"/>
    <property type="molecule type" value="Genomic_DNA"/>
</dbReference>